<dbReference type="GO" id="GO:0005634">
    <property type="term" value="C:nucleus"/>
    <property type="evidence" value="ECO:0007669"/>
    <property type="project" value="TreeGrafter"/>
</dbReference>
<dbReference type="PROSITE" id="PS50113">
    <property type="entry name" value="PAC"/>
    <property type="match status" value="1"/>
</dbReference>
<evidence type="ECO:0000313" key="6">
    <source>
        <dbReference type="EMBL" id="PNS19835.1"/>
    </source>
</evidence>
<dbReference type="Gene3D" id="3.30.450.20">
    <property type="entry name" value="PAS domain"/>
    <property type="match status" value="1"/>
</dbReference>
<evidence type="ECO:0000256" key="2">
    <source>
        <dbReference type="ARBA" id="ARBA00022643"/>
    </source>
</evidence>
<feature type="compositionally biased region" description="Polar residues" evidence="4">
    <location>
        <begin position="613"/>
        <end position="622"/>
    </location>
</feature>
<feature type="region of interest" description="Disordered" evidence="4">
    <location>
        <begin position="578"/>
        <end position="622"/>
    </location>
</feature>
<comment type="caution">
    <text evidence="6">The sequence shown here is derived from an EMBL/GenBank/DDBJ whole genome shotgun (WGS) entry which is preliminary data.</text>
</comment>
<dbReference type="SUPFAM" id="SSF55785">
    <property type="entry name" value="PYP-like sensor domain (PAS domain)"/>
    <property type="match status" value="1"/>
</dbReference>
<feature type="domain" description="PAC" evidence="5">
    <location>
        <begin position="313"/>
        <end position="367"/>
    </location>
</feature>
<evidence type="ECO:0000256" key="4">
    <source>
        <dbReference type="SAM" id="MobiDB-lite"/>
    </source>
</evidence>
<keyword evidence="3" id="KW-0157">Chromophore</keyword>
<gene>
    <name evidence="6" type="ORF">CAC42_7802</name>
</gene>
<evidence type="ECO:0000313" key="7">
    <source>
        <dbReference type="Proteomes" id="UP000243797"/>
    </source>
</evidence>
<dbReference type="InParanoid" id="A0A2K1QXR4"/>
<dbReference type="InterPro" id="IPR035965">
    <property type="entry name" value="PAS-like_dom_sf"/>
</dbReference>
<accession>A0A2K1QXR4</accession>
<dbReference type="PANTHER" id="PTHR47429:SF9">
    <property type="entry name" value="PAS DOMAIN-CONTAINING PROTEIN"/>
    <property type="match status" value="1"/>
</dbReference>
<dbReference type="EMBL" id="NKHZ01000029">
    <property type="protein sequence ID" value="PNS19835.1"/>
    <property type="molecule type" value="Genomic_DNA"/>
</dbReference>
<dbReference type="Proteomes" id="UP000243797">
    <property type="component" value="Unassembled WGS sequence"/>
</dbReference>
<evidence type="ECO:0000256" key="3">
    <source>
        <dbReference type="ARBA" id="ARBA00022991"/>
    </source>
</evidence>
<evidence type="ECO:0000259" key="5">
    <source>
        <dbReference type="PROSITE" id="PS50113"/>
    </source>
</evidence>
<dbReference type="InterPro" id="IPR000014">
    <property type="entry name" value="PAS"/>
</dbReference>
<evidence type="ECO:0000256" key="1">
    <source>
        <dbReference type="ARBA" id="ARBA00022630"/>
    </source>
</evidence>
<dbReference type="PANTHER" id="PTHR47429">
    <property type="entry name" value="PROTEIN TWIN LOV 1"/>
    <property type="match status" value="1"/>
</dbReference>
<feature type="compositionally biased region" description="Basic and acidic residues" evidence="4">
    <location>
        <begin position="599"/>
        <end position="610"/>
    </location>
</feature>
<sequence>MGDAKSKTFSKHAPSVPLTFLQDPSEYPYRPSSAFSHSQLVPERPRLKDIPTMSAFGAPPGSRNGAISPDSVFDGALDRDDVFEQQDHRLVQSGRAGGDDIGSYDLKPPPPKSAHANVEDLALRFFSSDHLDVILRDQKYSRRFLSFLQNYKPNMVPLLTEYLSVQKAAAAVEYANAVAESLSMPKDGPTVAASLDESFHHRTQGTIDELVGEALPGFITHRLVQIVTDTLVKEITGQGTPLMREMIPSLAEVYCVSDPSLPDNPIVYASEEFYNTSQYGKDYAIGRNCRFLQGPKTSDVSVRRLIEALKAGQECTETLLNYRRDGTPFLNLLMIAPLYDNKGTVRYFLGCQIDASSMIEHGRGFESFERLLAKDRVDSRLGHRQSKRPAEILAELSAMLNNDELTTLRNATHGITEESRTATPPPSSRQAKNGRRILGMDDDAPSERALWPDQSLGPSGRLPGVYQNYLLVRPYPSLRITFTSPALRIPGLLQTKFMERIGGPPHVREGILDAMSHGTSVTAKINWIPLGADRQAGGARQRWIHCTPLLGSDDKVGVWMIVMVENEEVTGRLNRISLESGRNTPRPAETAKSFTSERMYQDYLRHEGRSETGPLSRTSSRG</sequence>
<feature type="region of interest" description="Disordered" evidence="4">
    <location>
        <begin position="413"/>
        <end position="444"/>
    </location>
</feature>
<proteinExistence type="predicted"/>
<organism evidence="6 7">
    <name type="scientific">Sphaceloma murrayae</name>
    <dbReference type="NCBI Taxonomy" id="2082308"/>
    <lineage>
        <taxon>Eukaryota</taxon>
        <taxon>Fungi</taxon>
        <taxon>Dikarya</taxon>
        <taxon>Ascomycota</taxon>
        <taxon>Pezizomycotina</taxon>
        <taxon>Dothideomycetes</taxon>
        <taxon>Dothideomycetidae</taxon>
        <taxon>Myriangiales</taxon>
        <taxon>Elsinoaceae</taxon>
        <taxon>Sphaceloma</taxon>
    </lineage>
</organism>
<dbReference type="STRING" id="2082308.A0A2K1QXR4"/>
<dbReference type="AlphaFoldDB" id="A0A2K1QXR4"/>
<keyword evidence="2" id="KW-0288">FMN</keyword>
<dbReference type="Pfam" id="PF13426">
    <property type="entry name" value="PAS_9"/>
    <property type="match status" value="1"/>
</dbReference>
<reference evidence="6 7" key="1">
    <citation type="submission" date="2017-06" db="EMBL/GenBank/DDBJ databases">
        <title>Draft genome sequence of a variant of Elsinoe murrayae.</title>
        <authorList>
            <person name="Cheng Q."/>
        </authorList>
    </citation>
    <scope>NUCLEOTIDE SEQUENCE [LARGE SCALE GENOMIC DNA]</scope>
    <source>
        <strain evidence="6 7">CQ-2017a</strain>
    </source>
</reference>
<feature type="region of interest" description="Disordered" evidence="4">
    <location>
        <begin position="1"/>
        <end position="71"/>
    </location>
</feature>
<name>A0A2K1QXR4_9PEZI</name>
<keyword evidence="7" id="KW-1185">Reference proteome</keyword>
<keyword evidence="1" id="KW-0285">Flavoprotein</keyword>
<protein>
    <submittedName>
        <fullName evidence="6">Phototropin-2</fullName>
    </submittedName>
</protein>
<dbReference type="OrthoDB" id="447251at2759"/>
<dbReference type="InterPro" id="IPR000700">
    <property type="entry name" value="PAS-assoc_C"/>
</dbReference>